<dbReference type="AlphaFoldDB" id="A0A1X6Y6M4"/>
<feature type="transmembrane region" description="Helical" evidence="5">
    <location>
        <begin position="191"/>
        <end position="210"/>
    </location>
</feature>
<keyword evidence="3" id="KW-0804">Transcription</keyword>
<evidence type="ECO:0000313" key="7">
    <source>
        <dbReference type="EMBL" id="SLN12184.1"/>
    </source>
</evidence>
<dbReference type="PROSITE" id="PS01124">
    <property type="entry name" value="HTH_ARAC_FAMILY_2"/>
    <property type="match status" value="1"/>
</dbReference>
<dbReference type="Pfam" id="PF12833">
    <property type="entry name" value="HTH_18"/>
    <property type="match status" value="1"/>
</dbReference>
<dbReference type="EMBL" id="FWFN01000001">
    <property type="protein sequence ID" value="SLN12184.1"/>
    <property type="molecule type" value="Genomic_DNA"/>
</dbReference>
<reference evidence="8" key="1">
    <citation type="submission" date="2017-03" db="EMBL/GenBank/DDBJ databases">
        <authorList>
            <person name="Rodrigo-Torres L."/>
            <person name="Arahal R.D."/>
            <person name="Lucena T."/>
        </authorList>
    </citation>
    <scope>NUCLEOTIDE SEQUENCE [LARGE SCALE GENOMIC DNA]</scope>
    <source>
        <strain evidence="8">CECT 7751</strain>
    </source>
</reference>
<dbReference type="GO" id="GO:0003700">
    <property type="term" value="F:DNA-binding transcription factor activity"/>
    <property type="evidence" value="ECO:0007669"/>
    <property type="project" value="InterPro"/>
</dbReference>
<feature type="transmembrane region" description="Helical" evidence="5">
    <location>
        <begin position="162"/>
        <end position="185"/>
    </location>
</feature>
<feature type="region of interest" description="Disordered" evidence="4">
    <location>
        <begin position="215"/>
        <end position="236"/>
    </location>
</feature>
<feature type="transmembrane region" description="Helical" evidence="5">
    <location>
        <begin position="6"/>
        <end position="28"/>
    </location>
</feature>
<evidence type="ECO:0000256" key="5">
    <source>
        <dbReference type="SAM" id="Phobius"/>
    </source>
</evidence>
<feature type="transmembrane region" description="Helical" evidence="5">
    <location>
        <begin position="40"/>
        <end position="62"/>
    </location>
</feature>
<evidence type="ECO:0000256" key="2">
    <source>
        <dbReference type="ARBA" id="ARBA00023125"/>
    </source>
</evidence>
<dbReference type="RefSeq" id="WP_232618134.1">
    <property type="nucleotide sequence ID" value="NZ_FWFN01000001.1"/>
</dbReference>
<dbReference type="SMART" id="SM00342">
    <property type="entry name" value="HTH_ARAC"/>
    <property type="match status" value="1"/>
</dbReference>
<dbReference type="InterPro" id="IPR009057">
    <property type="entry name" value="Homeodomain-like_sf"/>
</dbReference>
<feature type="transmembrane region" description="Helical" evidence="5">
    <location>
        <begin position="98"/>
        <end position="116"/>
    </location>
</feature>
<feature type="transmembrane region" description="Helical" evidence="5">
    <location>
        <begin position="68"/>
        <end position="86"/>
    </location>
</feature>
<proteinExistence type="predicted"/>
<dbReference type="PANTHER" id="PTHR43280:SF29">
    <property type="entry name" value="ARAC-FAMILY TRANSCRIPTIONAL REGULATOR"/>
    <property type="match status" value="1"/>
</dbReference>
<evidence type="ECO:0000313" key="8">
    <source>
        <dbReference type="Proteomes" id="UP000193963"/>
    </source>
</evidence>
<dbReference type="PANTHER" id="PTHR43280">
    <property type="entry name" value="ARAC-FAMILY TRANSCRIPTIONAL REGULATOR"/>
    <property type="match status" value="1"/>
</dbReference>
<name>A0A1X6Y6M4_9RHOB</name>
<evidence type="ECO:0000259" key="6">
    <source>
        <dbReference type="PROSITE" id="PS01124"/>
    </source>
</evidence>
<gene>
    <name evidence="7" type="ORF">PSM7751_00211</name>
</gene>
<keyword evidence="1" id="KW-0805">Transcription regulation</keyword>
<protein>
    <submittedName>
        <fullName evidence="7">Helix-turn-helix domain protein</fullName>
    </submittedName>
</protein>
<feature type="domain" description="HTH araC/xylS-type" evidence="6">
    <location>
        <begin position="246"/>
        <end position="343"/>
    </location>
</feature>
<organism evidence="7 8">
    <name type="scientific">Pseudooceanicola marinus</name>
    <dbReference type="NCBI Taxonomy" id="396013"/>
    <lineage>
        <taxon>Bacteria</taxon>
        <taxon>Pseudomonadati</taxon>
        <taxon>Pseudomonadota</taxon>
        <taxon>Alphaproteobacteria</taxon>
        <taxon>Rhodobacterales</taxon>
        <taxon>Paracoccaceae</taxon>
        <taxon>Pseudooceanicola</taxon>
    </lineage>
</organism>
<evidence type="ECO:0000256" key="3">
    <source>
        <dbReference type="ARBA" id="ARBA00023163"/>
    </source>
</evidence>
<keyword evidence="8" id="KW-1185">Reference proteome</keyword>
<evidence type="ECO:0000256" key="4">
    <source>
        <dbReference type="SAM" id="MobiDB-lite"/>
    </source>
</evidence>
<keyword evidence="2" id="KW-0238">DNA-binding</keyword>
<keyword evidence="5" id="KW-0812">Transmembrane</keyword>
<keyword evidence="5" id="KW-1133">Transmembrane helix</keyword>
<dbReference type="Gene3D" id="1.10.10.60">
    <property type="entry name" value="Homeodomain-like"/>
    <property type="match status" value="1"/>
</dbReference>
<dbReference type="SUPFAM" id="SSF46689">
    <property type="entry name" value="Homeodomain-like"/>
    <property type="match status" value="1"/>
</dbReference>
<feature type="transmembrane region" description="Helical" evidence="5">
    <location>
        <begin position="122"/>
        <end position="141"/>
    </location>
</feature>
<sequence>MQNRILVYSATMLTLPIPLIVALILGFLALRHALAGDRSILFLVLLAACAMQALVISLTQHYGLSGLWPLQLATAVIMPPLAWLTFQSAALRPFDRRRDWLHLLGPAFAAFCTVFAPVTLDVVLPALFAGYGATILASLRIDEALPLARLGAGPRPARIWKAVGLLLVLSALSDVLIAIALRLGHVEWRPLIISLFTSFTLLGIGLLSLSRDADGTAEDRSGEDSTGAPDMPRPSEEDADLIARLDALMLKDKPHLDPDLTLARLARRLHVPIKQLSAAINRTKGENVSRYVNGFRVRSACALLERGETITEAMLGSGFNTKSNFNREFARVTGQSPSAFLRNGREG</sequence>
<dbReference type="InterPro" id="IPR018060">
    <property type="entry name" value="HTH_AraC"/>
</dbReference>
<accession>A0A1X6Y6M4</accession>
<dbReference type="Proteomes" id="UP000193963">
    <property type="component" value="Unassembled WGS sequence"/>
</dbReference>
<keyword evidence="5" id="KW-0472">Membrane</keyword>
<evidence type="ECO:0000256" key="1">
    <source>
        <dbReference type="ARBA" id="ARBA00023015"/>
    </source>
</evidence>
<dbReference type="GO" id="GO:0043565">
    <property type="term" value="F:sequence-specific DNA binding"/>
    <property type="evidence" value="ECO:0007669"/>
    <property type="project" value="InterPro"/>
</dbReference>